<feature type="coiled-coil region" evidence="1">
    <location>
        <begin position="131"/>
        <end position="158"/>
    </location>
</feature>
<evidence type="ECO:0000256" key="2">
    <source>
        <dbReference type="SAM" id="SignalP"/>
    </source>
</evidence>
<dbReference type="SUPFAM" id="SSF75708">
    <property type="entry name" value="Chemotaxis phosphatase CheZ"/>
    <property type="match status" value="1"/>
</dbReference>
<evidence type="ECO:0000313" key="3">
    <source>
        <dbReference type="EMBL" id="KID54572.1"/>
    </source>
</evidence>
<dbReference type="Proteomes" id="UP000031327">
    <property type="component" value="Unassembled WGS sequence"/>
</dbReference>
<comment type="caution">
    <text evidence="3">The sequence shown here is derived from an EMBL/GenBank/DDBJ whole genome shotgun (WGS) entry which is preliminary data.</text>
</comment>
<dbReference type="EMBL" id="JWIC01000010">
    <property type="protein sequence ID" value="KID54572.1"/>
    <property type="molecule type" value="Genomic_DNA"/>
</dbReference>
<dbReference type="OrthoDB" id="9780401at2"/>
<organism evidence="3 4">
    <name type="scientific">Pseudoalteromonas luteoviolacea</name>
    <dbReference type="NCBI Taxonomy" id="43657"/>
    <lineage>
        <taxon>Bacteria</taxon>
        <taxon>Pseudomonadati</taxon>
        <taxon>Pseudomonadota</taxon>
        <taxon>Gammaproteobacteria</taxon>
        <taxon>Alteromonadales</taxon>
        <taxon>Pseudoalteromonadaceae</taxon>
        <taxon>Pseudoalteromonas</taxon>
    </lineage>
</organism>
<feature type="chain" id="PRO_5002137226" evidence="2">
    <location>
        <begin position="25"/>
        <end position="220"/>
    </location>
</feature>
<sequence>MPLKYLKIYILIAACAVLSGCKSAQNAYYSAWEQVGVHKRDILVDRVEDTQQSQQTSQQEFQNALERLSVLIDFDGGELQSVYEQLNSDFEASQKAAQSVTDNIDKVESVADALFEEWQEELEQFSNPKLKRSSEQKLRQTQKQYDKLLRSMRKSESKMQPVLDSMKDNVLYLKHNLNAQAIAAIRGEFTNLKRDIQGLISDMNRSIADSTAFIEQMNKN</sequence>
<keyword evidence="2" id="KW-0732">Signal</keyword>
<dbReference type="Pfam" id="PF11172">
    <property type="entry name" value="DUF2959"/>
    <property type="match status" value="1"/>
</dbReference>
<gene>
    <name evidence="3" type="ORF">JF50_21860</name>
</gene>
<proteinExistence type="predicted"/>
<evidence type="ECO:0000313" key="4">
    <source>
        <dbReference type="Proteomes" id="UP000031327"/>
    </source>
</evidence>
<feature type="signal peptide" evidence="2">
    <location>
        <begin position="1"/>
        <end position="24"/>
    </location>
</feature>
<dbReference type="RefSeq" id="WP_039611474.1">
    <property type="nucleotide sequence ID" value="NZ_JWIC01000010.1"/>
</dbReference>
<dbReference type="AlphaFoldDB" id="A0A0C1QHB8"/>
<accession>A0A0C1QHB8</accession>
<protein>
    <submittedName>
        <fullName evidence="3">DNA repair protein</fullName>
    </submittedName>
</protein>
<dbReference type="InterPro" id="IPR021342">
    <property type="entry name" value="DUF2959"/>
</dbReference>
<dbReference type="PROSITE" id="PS51257">
    <property type="entry name" value="PROKAR_LIPOPROTEIN"/>
    <property type="match status" value="1"/>
</dbReference>
<reference evidence="3 4" key="1">
    <citation type="submission" date="2014-12" db="EMBL/GenBank/DDBJ databases">
        <title>Draft Genome Sequence of Pseudoalteromonas luteoviolacea HI1.</title>
        <authorList>
            <person name="Asahina A.Y."/>
            <person name="Hadfield M.G."/>
        </authorList>
    </citation>
    <scope>NUCLEOTIDE SEQUENCE [LARGE SCALE GENOMIC DNA]</scope>
    <source>
        <strain evidence="3 4">HI1</strain>
    </source>
</reference>
<name>A0A0C1QHB8_9GAMM</name>
<evidence type="ECO:0000256" key="1">
    <source>
        <dbReference type="SAM" id="Coils"/>
    </source>
</evidence>
<keyword evidence="1" id="KW-0175">Coiled coil</keyword>